<dbReference type="AlphaFoldDB" id="A0A7W5ZVV6"/>
<organism evidence="2 3">
    <name type="scientific">Novosphingobium hassiacum</name>
    <dbReference type="NCBI Taxonomy" id="173676"/>
    <lineage>
        <taxon>Bacteria</taxon>
        <taxon>Pseudomonadati</taxon>
        <taxon>Pseudomonadota</taxon>
        <taxon>Alphaproteobacteria</taxon>
        <taxon>Sphingomonadales</taxon>
        <taxon>Sphingomonadaceae</taxon>
        <taxon>Novosphingobium</taxon>
    </lineage>
</organism>
<dbReference type="Proteomes" id="UP000562395">
    <property type="component" value="Unassembled WGS sequence"/>
</dbReference>
<gene>
    <name evidence="2" type="ORF">GGQ88_002155</name>
</gene>
<evidence type="ECO:0000313" key="2">
    <source>
        <dbReference type="EMBL" id="MBB3860886.1"/>
    </source>
</evidence>
<feature type="domain" description="T6SS Transcription factor RovC-like DNA binding" evidence="1">
    <location>
        <begin position="7"/>
        <end position="115"/>
    </location>
</feature>
<protein>
    <recommendedName>
        <fullName evidence="1">T6SS Transcription factor RovC-like DNA binding domain-containing protein</fullName>
    </recommendedName>
</protein>
<accession>A0A7W5ZVV6</accession>
<sequence>MTSLAAIIPIDCHLALRYRAVTRLKAHVDGVAPSPNIGADTPSSYQRYRLDLLLRILDIMAVPGTSARDVAMQAIYQGQDFGRSAEWKGSSERRHTFRLIREARAMMTTGYRALLASPP</sequence>
<keyword evidence="3" id="KW-1185">Reference proteome</keyword>
<evidence type="ECO:0000259" key="1">
    <source>
        <dbReference type="Pfam" id="PF10074"/>
    </source>
</evidence>
<comment type="caution">
    <text evidence="2">The sequence shown here is derived from an EMBL/GenBank/DDBJ whole genome shotgun (WGS) entry which is preliminary data.</text>
</comment>
<proteinExistence type="predicted"/>
<dbReference type="Pfam" id="PF10074">
    <property type="entry name" value="RovC_DNA-bd"/>
    <property type="match status" value="1"/>
</dbReference>
<name>A0A7W5ZVV6_9SPHN</name>
<reference evidence="2 3" key="1">
    <citation type="submission" date="2020-08" db="EMBL/GenBank/DDBJ databases">
        <title>Genomic Encyclopedia of Type Strains, Phase IV (KMG-IV): sequencing the most valuable type-strain genomes for metagenomic binning, comparative biology and taxonomic classification.</title>
        <authorList>
            <person name="Goeker M."/>
        </authorList>
    </citation>
    <scope>NUCLEOTIDE SEQUENCE [LARGE SCALE GENOMIC DNA]</scope>
    <source>
        <strain evidence="2 3">DSM 14552</strain>
    </source>
</reference>
<dbReference type="RefSeq" id="WP_183613132.1">
    <property type="nucleotide sequence ID" value="NZ_JACICY010000004.1"/>
</dbReference>
<dbReference type="EMBL" id="JACICY010000004">
    <property type="protein sequence ID" value="MBB3860886.1"/>
    <property type="molecule type" value="Genomic_DNA"/>
</dbReference>
<dbReference type="InterPro" id="IPR018754">
    <property type="entry name" value="RovC-like_DNA-bd"/>
</dbReference>
<evidence type="ECO:0000313" key="3">
    <source>
        <dbReference type="Proteomes" id="UP000562395"/>
    </source>
</evidence>